<dbReference type="RefSeq" id="WP_228995641.1">
    <property type="nucleotide sequence ID" value="NZ_JAJIUS010000001.1"/>
</dbReference>
<keyword evidence="3" id="KW-1185">Reference proteome</keyword>
<comment type="caution">
    <text evidence="2">The sequence shown here is derived from an EMBL/GenBank/DDBJ whole genome shotgun (WGS) entry which is preliminary data.</text>
</comment>
<evidence type="ECO:0000313" key="3">
    <source>
        <dbReference type="Proteomes" id="UP001430605"/>
    </source>
</evidence>
<sequence>MSQQTLANALAQLATSDAGRSETARLRDVIDQVEAALAAGVSRQAILDELHSRGFTMTMRGFETALYRVRQRRKKSSRPSLAASRQLAPTESSALAGAASVSPATEMGVGSDIKPVDAAPAPAPSNPEEVLDSITNADQREQRYDAMFQRRPKPTRK</sequence>
<evidence type="ECO:0000313" key="2">
    <source>
        <dbReference type="EMBL" id="MCC8633418.1"/>
    </source>
</evidence>
<name>A0ABS8LHJ7_XANEU</name>
<organism evidence="2 3">
    <name type="scientific">Xanthomonas euvesicatoria pv. euvesicatoria</name>
    <dbReference type="NCBI Taxonomy" id="2753541"/>
    <lineage>
        <taxon>Bacteria</taxon>
        <taxon>Pseudomonadati</taxon>
        <taxon>Pseudomonadota</taxon>
        <taxon>Gammaproteobacteria</taxon>
        <taxon>Lysobacterales</taxon>
        <taxon>Lysobacteraceae</taxon>
        <taxon>Xanthomonas</taxon>
    </lineage>
</organism>
<proteinExistence type="predicted"/>
<feature type="region of interest" description="Disordered" evidence="1">
    <location>
        <begin position="69"/>
        <end position="157"/>
    </location>
</feature>
<gene>
    <name evidence="2" type="ORF">LN463_00025</name>
</gene>
<dbReference type="Proteomes" id="UP001430605">
    <property type="component" value="Unassembled WGS sequence"/>
</dbReference>
<reference evidence="2" key="1">
    <citation type="submission" date="2021-11" db="EMBL/GenBank/DDBJ databases">
        <title>Genome resources and taxonomic validation of 89 Xanthomonas strains.</title>
        <authorList>
            <person name="Tambong J.T."/>
        </authorList>
    </citation>
    <scope>NUCLEOTIDE SEQUENCE</scope>
    <source>
        <strain evidence="2">Xv 72</strain>
    </source>
</reference>
<dbReference type="EMBL" id="JAJIUS010000001">
    <property type="protein sequence ID" value="MCC8633418.1"/>
    <property type="molecule type" value="Genomic_DNA"/>
</dbReference>
<accession>A0ABS8LHJ7</accession>
<protein>
    <submittedName>
        <fullName evidence="2">Uncharacterized protein</fullName>
    </submittedName>
</protein>
<evidence type="ECO:0000256" key="1">
    <source>
        <dbReference type="SAM" id="MobiDB-lite"/>
    </source>
</evidence>